<dbReference type="Pfam" id="PF04392">
    <property type="entry name" value="ABC_sub_bind"/>
    <property type="match status" value="1"/>
</dbReference>
<protein>
    <submittedName>
        <fullName evidence="1">ABC transporter substrate binding protein</fullName>
    </submittedName>
</protein>
<dbReference type="InterPro" id="IPR007487">
    <property type="entry name" value="ABC_transpt-TYRBP-like"/>
</dbReference>
<reference evidence="1 2" key="1">
    <citation type="submission" date="2024-02" db="EMBL/GenBank/DDBJ databases">
        <title>New thermophilic sulfur-oxidizing bacteria from a hot springs of the Uzon caldera (Kamchatka, Russia).</title>
        <authorList>
            <person name="Dukat A.M."/>
            <person name="Elcheninov A.G."/>
            <person name="Frolov E.N."/>
        </authorList>
    </citation>
    <scope>NUCLEOTIDE SEQUENCE [LARGE SCALE GENOMIC DNA]</scope>
    <source>
        <strain evidence="1 2">AK1</strain>
    </source>
</reference>
<name>A0ABV0EF14_9BURK</name>
<dbReference type="Gene3D" id="3.40.50.2300">
    <property type="match status" value="1"/>
</dbReference>
<dbReference type="RefSeq" id="WP_347306613.1">
    <property type="nucleotide sequence ID" value="NZ_JBAJEX010000001.1"/>
</dbReference>
<dbReference type="PANTHER" id="PTHR35271">
    <property type="entry name" value="ABC TRANSPORTER, SUBSTRATE-BINDING LIPOPROTEIN-RELATED"/>
    <property type="match status" value="1"/>
</dbReference>
<sequence length="301" mass="32551">MTILGLRWLVLLALTLCIVLPAAAAINLTVWLSDDTPPYQEFAQRLRRELQARAVHLEIQTGGAGSAQAELVVAVGLRATEQALRLNPSLPVLAVLLPRATYLQLRRSSGAQPFSAIFLDQPPARRFALIAEAFPYRKRVGAVLGPESAAELRSLQAAARERGLQLVSERIDDADALLPALNRVLSEADVLLAVPDPLVFNRNTAQGILLTSYRAQKPVVGYSQAYVNAGALLAVYSTPAQIARQTAELITALPSPSALPQPQYPRYFSVAVNAQVARSLGIPLEPERVLWEKLSKAGGEE</sequence>
<proteinExistence type="predicted"/>
<dbReference type="Proteomes" id="UP001482231">
    <property type="component" value="Unassembled WGS sequence"/>
</dbReference>
<accession>A0ABV0EF14</accession>
<keyword evidence="2" id="KW-1185">Reference proteome</keyword>
<dbReference type="PANTHER" id="PTHR35271:SF1">
    <property type="entry name" value="ABC TRANSPORTER, SUBSTRATE-BINDING LIPOPROTEIN"/>
    <property type="match status" value="1"/>
</dbReference>
<dbReference type="EMBL" id="JBAJEX010000001">
    <property type="protein sequence ID" value="MEO1765984.1"/>
    <property type="molecule type" value="Genomic_DNA"/>
</dbReference>
<comment type="caution">
    <text evidence="1">The sequence shown here is derived from an EMBL/GenBank/DDBJ whole genome shotgun (WGS) entry which is preliminary data.</text>
</comment>
<gene>
    <name evidence="1" type="ORF">V6E02_01970</name>
</gene>
<organism evidence="1 2">
    <name type="scientific">Thiobacter aerophilum</name>
    <dbReference type="NCBI Taxonomy" id="3121275"/>
    <lineage>
        <taxon>Bacteria</taxon>
        <taxon>Pseudomonadati</taxon>
        <taxon>Pseudomonadota</taxon>
        <taxon>Betaproteobacteria</taxon>
        <taxon>Burkholderiales</taxon>
        <taxon>Thiobacteraceae</taxon>
        <taxon>Thiobacter</taxon>
    </lineage>
</organism>
<evidence type="ECO:0000313" key="2">
    <source>
        <dbReference type="Proteomes" id="UP001482231"/>
    </source>
</evidence>
<evidence type="ECO:0000313" key="1">
    <source>
        <dbReference type="EMBL" id="MEO1765984.1"/>
    </source>
</evidence>